<dbReference type="InterPro" id="IPR001345">
    <property type="entry name" value="PG/BPGM_mutase_AS"/>
</dbReference>
<dbReference type="OMA" id="WRDIEME"/>
<evidence type="ECO:0000313" key="2">
    <source>
        <dbReference type="EMBL" id="PHT91634.1"/>
    </source>
</evidence>
<reference evidence="2 3" key="2">
    <citation type="journal article" date="2017" name="Genome Biol.">
        <title>New reference genome sequences of hot pepper reveal the massive evolution of plant disease-resistance genes by retroduplication.</title>
        <authorList>
            <person name="Kim S."/>
            <person name="Park J."/>
            <person name="Yeom S.I."/>
            <person name="Kim Y.M."/>
            <person name="Seo E."/>
            <person name="Kim K.T."/>
            <person name="Kim M.S."/>
            <person name="Lee J.M."/>
            <person name="Cheong K."/>
            <person name="Shin H.S."/>
            <person name="Kim S.B."/>
            <person name="Han K."/>
            <person name="Lee J."/>
            <person name="Park M."/>
            <person name="Lee H.A."/>
            <person name="Lee H.Y."/>
            <person name="Lee Y."/>
            <person name="Oh S."/>
            <person name="Lee J.H."/>
            <person name="Choi E."/>
            <person name="Choi E."/>
            <person name="Lee S.E."/>
            <person name="Jeon J."/>
            <person name="Kim H."/>
            <person name="Choi G."/>
            <person name="Song H."/>
            <person name="Lee J."/>
            <person name="Lee S.C."/>
            <person name="Kwon J.K."/>
            <person name="Lee H.Y."/>
            <person name="Koo N."/>
            <person name="Hong Y."/>
            <person name="Kim R.W."/>
            <person name="Kang W.H."/>
            <person name="Huh J.H."/>
            <person name="Kang B.C."/>
            <person name="Yang T.J."/>
            <person name="Lee Y.H."/>
            <person name="Bennetzen J.L."/>
            <person name="Choi D."/>
        </authorList>
    </citation>
    <scope>NUCLEOTIDE SEQUENCE [LARGE SCALE GENOMIC DNA]</scope>
    <source>
        <strain evidence="3">cv. CM334</strain>
    </source>
</reference>
<dbReference type="InterPro" id="IPR029033">
    <property type="entry name" value="His_PPase_superfam"/>
</dbReference>
<sequence length="232" mass="26748">MGNVISGRGTKQKQRRWPKRIILVRHGESEGNLDKSVYRDVPDHRVQLTERGKEQAKKAGELIRSVVGQYCKIYFYVSPFLRTRETLKEIGAAFSSTEITGVREECFVESLWRDIEMNKIPESSDNDNLNIVIVSHGLTIRILLMRLFSWTTEQVESLTSPENGEVRIMELTGDDEEYSLALHHDDQTLEKWGLSPQMIVDQKKRAYGPKVVDHLTSYFDLLPHINLDFGKK</sequence>
<evidence type="ECO:0008006" key="4">
    <source>
        <dbReference type="Google" id="ProtNLM"/>
    </source>
</evidence>
<comment type="caution">
    <text evidence="2">The sequence shown here is derived from an EMBL/GenBank/DDBJ whole genome shotgun (WGS) entry which is preliminary data.</text>
</comment>
<dbReference type="SMART" id="SM00855">
    <property type="entry name" value="PGAM"/>
    <property type="match status" value="1"/>
</dbReference>
<proteinExistence type="predicted"/>
<dbReference type="Gramene" id="PHT91634">
    <property type="protein sequence ID" value="PHT91634"/>
    <property type="gene ID" value="T459_06747"/>
</dbReference>
<feature type="binding site" evidence="1">
    <location>
        <begin position="25"/>
        <end position="32"/>
    </location>
    <ligand>
        <name>substrate</name>
    </ligand>
</feature>
<dbReference type="PANTHER" id="PTHR46192">
    <property type="entry name" value="BROAD-RANGE ACID PHOSPHATASE DET1"/>
    <property type="match status" value="1"/>
</dbReference>
<dbReference type="Pfam" id="PF00300">
    <property type="entry name" value="His_Phos_1"/>
    <property type="match status" value="2"/>
</dbReference>
<name>A0A2G3ABN0_CAPAN</name>
<dbReference type="PROSITE" id="PS00175">
    <property type="entry name" value="PG_MUTASE"/>
    <property type="match status" value="1"/>
</dbReference>
<dbReference type="AlphaFoldDB" id="A0A2G3ABN0"/>
<evidence type="ECO:0000256" key="1">
    <source>
        <dbReference type="PIRSR" id="PIRSR613078-2"/>
    </source>
</evidence>
<dbReference type="CDD" id="cd07067">
    <property type="entry name" value="HP_PGM_like"/>
    <property type="match status" value="1"/>
</dbReference>
<protein>
    <recommendedName>
        <fullName evidence="4">Phosphoglycerate mutase-like protein 4</fullName>
    </recommendedName>
</protein>
<dbReference type="GO" id="GO:0016791">
    <property type="term" value="F:phosphatase activity"/>
    <property type="evidence" value="ECO:0000318"/>
    <property type="project" value="GO_Central"/>
</dbReference>
<dbReference type="InterPro" id="IPR013078">
    <property type="entry name" value="His_Pase_superF_clade-1"/>
</dbReference>
<reference evidence="2 3" key="1">
    <citation type="journal article" date="2014" name="Nat. Genet.">
        <title>Genome sequence of the hot pepper provides insights into the evolution of pungency in Capsicum species.</title>
        <authorList>
            <person name="Kim S."/>
            <person name="Park M."/>
            <person name="Yeom S.I."/>
            <person name="Kim Y.M."/>
            <person name="Lee J.M."/>
            <person name="Lee H.A."/>
            <person name="Seo E."/>
            <person name="Choi J."/>
            <person name="Cheong K."/>
            <person name="Kim K.T."/>
            <person name="Jung K."/>
            <person name="Lee G.W."/>
            <person name="Oh S.K."/>
            <person name="Bae C."/>
            <person name="Kim S.B."/>
            <person name="Lee H.Y."/>
            <person name="Kim S.Y."/>
            <person name="Kim M.S."/>
            <person name="Kang B.C."/>
            <person name="Jo Y.D."/>
            <person name="Yang H.B."/>
            <person name="Jeong H.J."/>
            <person name="Kang W.H."/>
            <person name="Kwon J.K."/>
            <person name="Shin C."/>
            <person name="Lim J.Y."/>
            <person name="Park J.H."/>
            <person name="Huh J.H."/>
            <person name="Kim J.S."/>
            <person name="Kim B.D."/>
            <person name="Cohen O."/>
            <person name="Paran I."/>
            <person name="Suh M.C."/>
            <person name="Lee S.B."/>
            <person name="Kim Y.K."/>
            <person name="Shin Y."/>
            <person name="Noh S.J."/>
            <person name="Park J."/>
            <person name="Seo Y.S."/>
            <person name="Kwon S.Y."/>
            <person name="Kim H.A."/>
            <person name="Park J.M."/>
            <person name="Kim H.J."/>
            <person name="Choi S.B."/>
            <person name="Bosland P.W."/>
            <person name="Reeves G."/>
            <person name="Jo S.H."/>
            <person name="Lee B.W."/>
            <person name="Cho H.T."/>
            <person name="Choi H.S."/>
            <person name="Lee M.S."/>
            <person name="Yu Y."/>
            <person name="Do Choi Y."/>
            <person name="Park B.S."/>
            <person name="van Deynze A."/>
            <person name="Ashrafi H."/>
            <person name="Hill T."/>
            <person name="Kim W.T."/>
            <person name="Pai H.S."/>
            <person name="Ahn H.K."/>
            <person name="Yeam I."/>
            <person name="Giovannoni J.J."/>
            <person name="Rose J.K."/>
            <person name="Sorensen I."/>
            <person name="Lee S.J."/>
            <person name="Kim R.W."/>
            <person name="Choi I.Y."/>
            <person name="Choi B.S."/>
            <person name="Lim J.S."/>
            <person name="Lee Y.H."/>
            <person name="Choi D."/>
        </authorList>
    </citation>
    <scope>NUCLEOTIDE SEQUENCE [LARGE SCALE GENOMIC DNA]</scope>
    <source>
        <strain evidence="3">cv. CM334</strain>
    </source>
</reference>
<feature type="binding site" evidence="1">
    <location>
        <position position="82"/>
    </location>
    <ligand>
        <name>substrate</name>
    </ligand>
</feature>
<keyword evidence="3" id="KW-1185">Reference proteome</keyword>
<dbReference type="InterPro" id="IPR052765">
    <property type="entry name" value="PGM-Related"/>
</dbReference>
<dbReference type="SUPFAM" id="SSF53254">
    <property type="entry name" value="Phosphoglycerate mutase-like"/>
    <property type="match status" value="1"/>
</dbReference>
<evidence type="ECO:0000313" key="3">
    <source>
        <dbReference type="Proteomes" id="UP000222542"/>
    </source>
</evidence>
<accession>A0A2G3ABN0</accession>
<dbReference type="EMBL" id="AYRZ02000002">
    <property type="protein sequence ID" value="PHT91634.1"/>
    <property type="molecule type" value="Genomic_DNA"/>
</dbReference>
<gene>
    <name evidence="2" type="ORF">T459_06747</name>
</gene>
<dbReference type="Gene3D" id="3.40.50.1240">
    <property type="entry name" value="Phosphoglycerate mutase-like"/>
    <property type="match status" value="2"/>
</dbReference>
<organism evidence="2 3">
    <name type="scientific">Capsicum annuum</name>
    <name type="common">Capsicum pepper</name>
    <dbReference type="NCBI Taxonomy" id="4072"/>
    <lineage>
        <taxon>Eukaryota</taxon>
        <taxon>Viridiplantae</taxon>
        <taxon>Streptophyta</taxon>
        <taxon>Embryophyta</taxon>
        <taxon>Tracheophyta</taxon>
        <taxon>Spermatophyta</taxon>
        <taxon>Magnoliopsida</taxon>
        <taxon>eudicotyledons</taxon>
        <taxon>Gunneridae</taxon>
        <taxon>Pentapetalae</taxon>
        <taxon>asterids</taxon>
        <taxon>lamiids</taxon>
        <taxon>Solanales</taxon>
        <taxon>Solanaceae</taxon>
        <taxon>Solanoideae</taxon>
        <taxon>Capsiceae</taxon>
        <taxon>Capsicum</taxon>
    </lineage>
</organism>
<dbReference type="Proteomes" id="UP000222542">
    <property type="component" value="Unassembled WGS sequence"/>
</dbReference>